<name>A0A212JBX0_9DELT</name>
<dbReference type="InterPro" id="IPR004682">
    <property type="entry name" value="TRAP_DctP"/>
</dbReference>
<dbReference type="PANTHER" id="PTHR33376:SF7">
    <property type="entry name" value="C4-DICARBOXYLATE-BINDING PROTEIN DCTB"/>
    <property type="match status" value="1"/>
</dbReference>
<evidence type="ECO:0000256" key="1">
    <source>
        <dbReference type="ARBA" id="ARBA00009023"/>
    </source>
</evidence>
<evidence type="ECO:0000256" key="3">
    <source>
        <dbReference type="ARBA" id="ARBA00022729"/>
    </source>
</evidence>
<dbReference type="PIRSF" id="PIRSF006470">
    <property type="entry name" value="DctB"/>
    <property type="match status" value="1"/>
</dbReference>
<dbReference type="InterPro" id="IPR038404">
    <property type="entry name" value="TRAP_DctP_sf"/>
</dbReference>
<dbReference type="InterPro" id="IPR018389">
    <property type="entry name" value="DctP_fam"/>
</dbReference>
<evidence type="ECO:0000313" key="5">
    <source>
        <dbReference type="EMBL" id="SBV96944.1"/>
    </source>
</evidence>
<keyword evidence="3 4" id="KW-0732">Signal</keyword>
<evidence type="ECO:0000256" key="2">
    <source>
        <dbReference type="ARBA" id="ARBA00022448"/>
    </source>
</evidence>
<organism evidence="5">
    <name type="scientific">uncultured delta proteobacterium</name>
    <dbReference type="NCBI Taxonomy" id="34034"/>
    <lineage>
        <taxon>Bacteria</taxon>
        <taxon>Deltaproteobacteria</taxon>
        <taxon>environmental samples</taxon>
    </lineage>
</organism>
<dbReference type="NCBIfam" id="NF037995">
    <property type="entry name" value="TRAP_S1"/>
    <property type="match status" value="1"/>
</dbReference>
<dbReference type="GO" id="GO:0055085">
    <property type="term" value="P:transmembrane transport"/>
    <property type="evidence" value="ECO:0007669"/>
    <property type="project" value="InterPro"/>
</dbReference>
<dbReference type="PROSITE" id="PS51257">
    <property type="entry name" value="PROKAR_LIPOPROTEIN"/>
    <property type="match status" value="1"/>
</dbReference>
<evidence type="ECO:0000256" key="4">
    <source>
        <dbReference type="SAM" id="SignalP"/>
    </source>
</evidence>
<dbReference type="AlphaFoldDB" id="A0A212JBX0"/>
<dbReference type="GO" id="GO:0030288">
    <property type="term" value="C:outer membrane-bounded periplasmic space"/>
    <property type="evidence" value="ECO:0007669"/>
    <property type="project" value="InterPro"/>
</dbReference>
<comment type="similarity">
    <text evidence="1">Belongs to the bacterial solute-binding protein 7 family.</text>
</comment>
<keyword evidence="2" id="KW-0813">Transport</keyword>
<dbReference type="Gene3D" id="3.40.190.170">
    <property type="entry name" value="Bacterial extracellular solute-binding protein, family 7"/>
    <property type="match status" value="1"/>
</dbReference>
<dbReference type="Pfam" id="PF03480">
    <property type="entry name" value="DctP"/>
    <property type="match status" value="1"/>
</dbReference>
<proteinExistence type="inferred from homology"/>
<sequence>MKRLVQMTSLVSSLALIVVLSCGVAFSAAPAKVKNFRLAHVNGVDSPQQKVAEYMNEMLAKKMPQYHIDIYPNSQLGGERDMTEAIQLGSLDLLVTATTPLANFVPTLMVGELLYLVQNYEHADKIYQGEIGAQFLKDINDAGMKGLGFAEVGFRHLANAKKPVNTLDDAIGMKLRVMENELHVAGWRALGVNAITMSWADAYAGMQQGTIDALEVPWSLMWSNSVYDISKNAAETFHIYTPQAFLMSEKAWKVLSAEEKAIWQECATEACRLTREYARNSNDRFRAQCEEKGMKVTRPDLAPWREKAKALYQQYDGKYGDMIRKIQALAK</sequence>
<feature type="chain" id="PRO_5012758562" evidence="4">
    <location>
        <begin position="28"/>
        <end position="331"/>
    </location>
</feature>
<protein>
    <submittedName>
        <fullName evidence="5">Uncharacterized protein</fullName>
    </submittedName>
</protein>
<gene>
    <name evidence="5" type="ORF">KL86DPRO_11131</name>
</gene>
<dbReference type="EMBL" id="FLUQ01000001">
    <property type="protein sequence ID" value="SBV96944.1"/>
    <property type="molecule type" value="Genomic_DNA"/>
</dbReference>
<reference evidence="5" key="1">
    <citation type="submission" date="2016-04" db="EMBL/GenBank/DDBJ databases">
        <authorList>
            <person name="Evans L.H."/>
            <person name="Alamgir A."/>
            <person name="Owens N."/>
            <person name="Weber N.D."/>
            <person name="Virtaneva K."/>
            <person name="Barbian K."/>
            <person name="Babar A."/>
            <person name="Rosenke K."/>
        </authorList>
    </citation>
    <scope>NUCLEOTIDE SEQUENCE</scope>
    <source>
        <strain evidence="5">86</strain>
    </source>
</reference>
<dbReference type="PANTHER" id="PTHR33376">
    <property type="match status" value="1"/>
</dbReference>
<feature type="signal peptide" evidence="4">
    <location>
        <begin position="1"/>
        <end position="27"/>
    </location>
</feature>
<dbReference type="NCBIfam" id="TIGR00787">
    <property type="entry name" value="dctP"/>
    <property type="match status" value="1"/>
</dbReference>
<accession>A0A212JBX0</accession>